<dbReference type="EMBL" id="MT956648">
    <property type="protein sequence ID" value="QRY19114.1"/>
    <property type="molecule type" value="Genomic_DNA"/>
</dbReference>
<organismHost>
    <name type="scientific">Potamochoerus larvatus</name>
    <name type="common">Bushpig</name>
    <dbReference type="NCBI Taxonomy" id="273792"/>
</organismHost>
<dbReference type="KEGG" id="vg:41901626"/>
<protein>
    <submittedName>
        <fullName evidence="9">B66L CDS</fullName>
    </submittedName>
    <submittedName>
        <fullName evidence="2">BA71V-B66L</fullName>
    </submittedName>
    <submittedName>
        <fullName evidence="4">PB66L</fullName>
    </submittedName>
</protein>
<organismHost>
    <name type="scientific">Sus scrofa</name>
    <name type="common">Pig</name>
    <dbReference type="NCBI Taxonomy" id="9823"/>
</organismHost>
<evidence type="ECO:0000313" key="7">
    <source>
        <dbReference type="EMBL" id="AXB49833.1"/>
    </source>
</evidence>
<dbReference type="Proteomes" id="UP000594880">
    <property type="component" value="Segment"/>
</dbReference>
<evidence type="ECO:0000313" key="9">
    <source>
        <dbReference type="EMBL" id="CAD7112304.1"/>
    </source>
</evidence>
<dbReference type="EMBL" id="MH025916">
    <property type="protein sequence ID" value="AXB49316.1"/>
    <property type="molecule type" value="Genomic_DNA"/>
</dbReference>
<dbReference type="GeneID" id="41901626"/>
<evidence type="ECO:0000313" key="12">
    <source>
        <dbReference type="Proteomes" id="UP000105860"/>
    </source>
</evidence>
<reference evidence="11 12" key="1">
    <citation type="journal article" date="2015" name="Virus Genes">
        <title>Comparative analysis of the complete genome sequences of Kenyan African swine fever virus isolates within p72 genotypes IX and X.</title>
        <authorList>
            <person name="Bishop R.P."/>
            <person name="Fleischauer C."/>
            <person name="de Villiers E.P."/>
            <person name="Okoth E.A."/>
            <person name="Arias M."/>
            <person name="Gallardo C."/>
            <person name="Upton C."/>
        </authorList>
    </citation>
    <scope>NUCLEOTIDE SEQUENCE [LARGE SCALE GENOMIC DNA]</scope>
    <source>
        <strain evidence="2">Ken05/Tk1</strain>
        <strain evidence="3">Ken06.Bus</strain>
    </source>
</reference>
<dbReference type="Proteomes" id="UP000275389">
    <property type="component" value="Segment"/>
</dbReference>
<dbReference type="KEGG" id="vg:41901792"/>
<dbReference type="GeneID" id="41901792"/>
<evidence type="ECO:0000313" key="11">
    <source>
        <dbReference type="Proteomes" id="UP000101566"/>
    </source>
</evidence>
<evidence type="ECO:0000313" key="5">
    <source>
        <dbReference type="EMBL" id="AXB49490.1"/>
    </source>
</evidence>
<reference evidence="4" key="2">
    <citation type="submission" date="2018-03" db="EMBL/GenBank/DDBJ databases">
        <authorList>
            <person name="Keele B.F."/>
        </authorList>
    </citation>
    <scope>NUCLEOTIDE SEQUENCE</scope>
    <source>
        <strain evidence="7">N10</strain>
        <strain evidence="6">R25</strain>
        <strain evidence="8">R35</strain>
        <strain evidence="5">R7</strain>
        <strain evidence="4">R8</strain>
    </source>
</reference>
<organismHost>
    <name type="scientific">Ornithodoros</name>
    <name type="common">relapsing fever ticks</name>
    <dbReference type="NCBI Taxonomy" id="6937"/>
</organismHost>
<accession>A0A0C5B272</accession>
<gene>
    <name evidence="2" type="primary">BA71V-B66L</name>
    <name evidence="4" type="synonym">B66L</name>
</gene>
<evidence type="ECO:0000256" key="1">
    <source>
        <dbReference type="SAM" id="Phobius"/>
    </source>
</evidence>
<dbReference type="EMBL" id="MH025918">
    <property type="protein sequence ID" value="AXB49662.1"/>
    <property type="molecule type" value="Genomic_DNA"/>
</dbReference>
<organism evidence="2 12">
    <name type="scientific">African swine fever virus</name>
    <name type="common">ASFV</name>
    <dbReference type="NCBI Taxonomy" id="10497"/>
    <lineage>
        <taxon>Viruses</taxon>
        <taxon>Varidnaviria</taxon>
        <taxon>Bamfordvirae</taxon>
        <taxon>Nucleocytoviricota</taxon>
        <taxon>Pokkesviricetes</taxon>
        <taxon>Asfuvirales</taxon>
        <taxon>Asfarviridae</taxon>
        <taxon>Asfivirus</taxon>
        <taxon>Asfivirus haemorrhagiae</taxon>
    </lineage>
</organism>
<reference evidence="4" key="3">
    <citation type="submission" date="2018-07" db="EMBL/GenBank/DDBJ databases">
        <title>Five whole genome sequences of African swine fever virus genotype IX from domestic pigs in Uganda.</title>
        <authorList>
            <person name="Masembe C."/>
            <person name="Sreenu V.B."/>
            <person name="Filipe A.D.S."/>
            <person name="Wilkie G."/>
            <person name="Ogweng P."/>
            <person name="Mayega F.J."/>
            <person name="Muwanika V."/>
            <person name="Biek R."/>
            <person name="Palmarini M."/>
            <person name="Davison A."/>
        </authorList>
    </citation>
    <scope>NUCLEOTIDE SEQUENCE [LARGE SCALE GENOMIC DNA]</scope>
    <source>
        <strain evidence="7">N10</strain>
        <strain evidence="6">R25</strain>
        <strain evidence="8">R35</strain>
        <strain evidence="5">R7</strain>
        <strain evidence="4">R8</strain>
    </source>
</reference>
<evidence type="ECO:0000313" key="8">
    <source>
        <dbReference type="EMBL" id="AXB50006.1"/>
    </source>
</evidence>
<name>A0A0C5B272_ASF</name>
<dbReference type="EMBL" id="MH025920">
    <property type="protein sequence ID" value="AXB50006.1"/>
    <property type="molecule type" value="Genomic_DNA"/>
</dbReference>
<keyword evidence="1" id="KW-0472">Membrane</keyword>
<dbReference type="RefSeq" id="YP_009702986.1">
    <property type="nucleotide sequence ID" value="NC_044946.1"/>
</dbReference>
<organismHost>
    <name type="scientific">Ornithodoros moubata</name>
    <name type="common">Soft tick</name>
    <name type="synonym">Argasid tick</name>
    <dbReference type="NCBI Taxonomy" id="6938"/>
</organismHost>
<organismHost>
    <name type="scientific">Phacochoerus aethiopicus</name>
    <name type="common">Warthog</name>
    <dbReference type="NCBI Taxonomy" id="85517"/>
</organismHost>
<evidence type="ECO:0000313" key="2">
    <source>
        <dbReference type="EMBL" id="AJL34101.1"/>
    </source>
</evidence>
<dbReference type="Proteomes" id="UP000663362">
    <property type="component" value="Segment"/>
</dbReference>
<proteinExistence type="predicted"/>
<dbReference type="Proteomes" id="UP000105860">
    <property type="component" value="Segment"/>
</dbReference>
<dbReference type="Proteomes" id="UP000276891">
    <property type="component" value="Segment"/>
</dbReference>
<keyword evidence="1" id="KW-1133">Transmembrane helix</keyword>
<dbReference type="Proteomes" id="UP000267661">
    <property type="component" value="Segment"/>
</dbReference>
<dbReference type="Proteomes" id="UP000282153">
    <property type="component" value="Segment"/>
</dbReference>
<dbReference type="EMBL" id="MH025919">
    <property type="protein sequence ID" value="AXB49833.1"/>
    <property type="molecule type" value="Genomic_DNA"/>
</dbReference>
<dbReference type="Proteomes" id="UP000101566">
    <property type="component" value="Segment"/>
</dbReference>
<organismHost>
    <name type="scientific">Phacochoerus africanus</name>
    <name type="common">Warthog</name>
    <dbReference type="NCBI Taxonomy" id="41426"/>
</organismHost>
<reference evidence="10" key="5">
    <citation type="journal article" name="Virol. J.">
        <title>The first complete genome sequence of the African swine fever virus genotype X and serogroup 7 isolated in domestic pigs from the Democratic Republic of Congo.</title>
        <authorList>
            <person name="Bisimwa P.N."/>
            <person name="Ongus J.R."/>
            <person name="Steinaa L."/>
            <person name="Bisimwa E.B."/>
            <person name="Bochere E."/>
            <person name="Machuka E.M."/>
            <person name="Entfellner J.D."/>
            <person name="Okoth E."/>
            <person name="Pelle R."/>
        </authorList>
    </citation>
    <scope>NUCLEOTIDE SEQUENCE</scope>
    <source>
        <strain evidence="10">Uvira B53</strain>
    </source>
</reference>
<dbReference type="EMBL" id="KM111294">
    <property type="protein sequence ID" value="AJL34101.1"/>
    <property type="molecule type" value="Genomic_DNA"/>
</dbReference>
<dbReference type="EMBL" id="KM111295">
    <property type="protein sequence ID" value="AJL34266.1"/>
    <property type="molecule type" value="Genomic_DNA"/>
</dbReference>
<keyword evidence="1" id="KW-0812">Transmembrane</keyword>
<reference evidence="9" key="4">
    <citation type="submission" date="2020-11" db="EMBL/GenBank/DDBJ databases">
        <authorList>
            <consortium name="IVD NGS Lab"/>
        </authorList>
    </citation>
    <scope>NUCLEOTIDE SEQUENCE [LARGE SCALE GENOMIC DNA]</scope>
    <source>
        <strain evidence="9">ASFV Ken.rie1</strain>
    </source>
</reference>
<dbReference type="EMBL" id="MH025917">
    <property type="protein sequence ID" value="AXB49490.1"/>
    <property type="molecule type" value="Genomic_DNA"/>
</dbReference>
<feature type="transmembrane region" description="Helical" evidence="1">
    <location>
        <begin position="38"/>
        <end position="61"/>
    </location>
</feature>
<evidence type="ECO:0000313" key="3">
    <source>
        <dbReference type="EMBL" id="AJL34266.1"/>
    </source>
</evidence>
<dbReference type="Proteomes" id="UP000273742">
    <property type="component" value="Segment"/>
</dbReference>
<evidence type="ECO:0000313" key="10">
    <source>
        <dbReference type="EMBL" id="QRY19114.1"/>
    </source>
</evidence>
<evidence type="ECO:0000313" key="4">
    <source>
        <dbReference type="EMBL" id="AXB49316.1"/>
    </source>
</evidence>
<sequence length="66" mass="7581">MDIKRALILFLLFLVVLSNAFVDYIISNFNHAVTCRKPTYFGIVLQGIFLVILFSIADYLINENIL</sequence>
<dbReference type="RefSeq" id="YP_009702821.1">
    <property type="nucleotide sequence ID" value="NC_044945.1"/>
</dbReference>
<evidence type="ECO:0000313" key="6">
    <source>
        <dbReference type="EMBL" id="AXB49662.1"/>
    </source>
</evidence>
<dbReference type="EMBL" id="LR899131">
    <property type="protein sequence ID" value="CAD7112304.1"/>
    <property type="molecule type" value="Genomic_DNA"/>
</dbReference>